<protein>
    <submittedName>
        <fullName evidence="2">Transcriptional regulator, AsnC family</fullName>
    </submittedName>
</protein>
<reference evidence="3" key="1">
    <citation type="submission" date="2015-07" db="EMBL/GenBank/DDBJ databases">
        <title>Near-Complete Genome Sequence of the Cellulolytic Bacterium Bacteroides (Pseudobacteroides) cellulosolvens ATCC 35603.</title>
        <authorList>
            <person name="Dassa B."/>
            <person name="Utturkar S.M."/>
            <person name="Klingeman D.M."/>
            <person name="Hurt R.A."/>
            <person name="Keller M."/>
            <person name="Xu J."/>
            <person name="Reddy Y.H.K."/>
            <person name="Borovok I."/>
            <person name="Grinberg I.R."/>
            <person name="Lamed R."/>
            <person name="Zhivin O."/>
            <person name="Bayer E.A."/>
            <person name="Brown S.D."/>
        </authorList>
    </citation>
    <scope>NUCLEOTIDE SEQUENCE [LARGE SCALE GENOMIC DNA]</scope>
    <source>
        <strain evidence="3">DSM 2933</strain>
    </source>
</reference>
<dbReference type="AlphaFoldDB" id="A0A0L6JML1"/>
<dbReference type="InterPro" id="IPR019887">
    <property type="entry name" value="Tscrpt_reg_AsnC/Lrp_C"/>
</dbReference>
<comment type="caution">
    <text evidence="2">The sequence shown here is derived from an EMBL/GenBank/DDBJ whole genome shotgun (WGS) entry which is preliminary data.</text>
</comment>
<dbReference type="InterPro" id="IPR036390">
    <property type="entry name" value="WH_DNA-bd_sf"/>
</dbReference>
<dbReference type="eggNOG" id="COG1522">
    <property type="taxonomic scope" value="Bacteria"/>
</dbReference>
<dbReference type="InterPro" id="IPR019888">
    <property type="entry name" value="Tscrpt_reg_AsnC-like"/>
</dbReference>
<evidence type="ECO:0000313" key="3">
    <source>
        <dbReference type="Proteomes" id="UP000036923"/>
    </source>
</evidence>
<dbReference type="Gene3D" id="3.30.70.920">
    <property type="match status" value="1"/>
</dbReference>
<dbReference type="SMART" id="SM00344">
    <property type="entry name" value="HTH_ASNC"/>
    <property type="match status" value="1"/>
</dbReference>
<dbReference type="EMBL" id="LGTC01000001">
    <property type="protein sequence ID" value="KNY26998.1"/>
    <property type="molecule type" value="Genomic_DNA"/>
</dbReference>
<name>A0A0L6JML1_9FIRM</name>
<dbReference type="PANTHER" id="PTHR43413:SF7">
    <property type="entry name" value="HTH-TYPE TRANSCRIPTIONAL REGULATOR PTR2"/>
    <property type="match status" value="1"/>
</dbReference>
<dbReference type="InterPro" id="IPR036388">
    <property type="entry name" value="WH-like_DNA-bd_sf"/>
</dbReference>
<dbReference type="Gene3D" id="1.10.10.10">
    <property type="entry name" value="Winged helix-like DNA-binding domain superfamily/Winged helix DNA-binding domain"/>
    <property type="match status" value="1"/>
</dbReference>
<dbReference type="STRING" id="398512.Bccel_2263"/>
<dbReference type="PATRIC" id="fig|398512.5.peg.2359"/>
<keyword evidence="3" id="KW-1185">Reference proteome</keyword>
<dbReference type="SUPFAM" id="SSF54909">
    <property type="entry name" value="Dimeric alpha+beta barrel"/>
    <property type="match status" value="1"/>
</dbReference>
<dbReference type="InterPro" id="IPR050684">
    <property type="entry name" value="HTH-Siroheme_Decarb"/>
</dbReference>
<sequence>MEEILELLENNAKLTEEQMAVMLGKTVDEVKEIIKNYEEDNTIAGYTAMINWEKTGKESVTALIELKVTPQRGEGFDKVAERIYRYPQVKACYLMSGGFDLTVIVEGKTMKEVALFVAMKLAPLENVLSTATHFVLKKYKDKGTIFEEKTKDDREAIIL</sequence>
<evidence type="ECO:0000259" key="1">
    <source>
        <dbReference type="Pfam" id="PF01037"/>
    </source>
</evidence>
<dbReference type="Proteomes" id="UP000036923">
    <property type="component" value="Unassembled WGS sequence"/>
</dbReference>
<dbReference type="Pfam" id="PF01037">
    <property type="entry name" value="AsnC_trans_reg"/>
    <property type="match status" value="1"/>
</dbReference>
<dbReference type="SUPFAM" id="SSF46785">
    <property type="entry name" value="Winged helix' DNA-binding domain"/>
    <property type="match status" value="1"/>
</dbReference>
<feature type="domain" description="Transcription regulator AsnC/Lrp ligand binding" evidence="1">
    <location>
        <begin position="64"/>
        <end position="137"/>
    </location>
</feature>
<accession>A0A0L6JML1</accession>
<proteinExistence type="predicted"/>
<dbReference type="PANTHER" id="PTHR43413">
    <property type="entry name" value="TRANSCRIPTIONAL REGULATOR, ASNC FAMILY"/>
    <property type="match status" value="1"/>
</dbReference>
<dbReference type="OrthoDB" id="66249at2"/>
<evidence type="ECO:0000313" key="2">
    <source>
        <dbReference type="EMBL" id="KNY26998.1"/>
    </source>
</evidence>
<dbReference type="InterPro" id="IPR011008">
    <property type="entry name" value="Dimeric_a/b-barrel"/>
</dbReference>
<organism evidence="2 3">
    <name type="scientific">Pseudobacteroides cellulosolvens ATCC 35603 = DSM 2933</name>
    <dbReference type="NCBI Taxonomy" id="398512"/>
    <lineage>
        <taxon>Bacteria</taxon>
        <taxon>Bacillati</taxon>
        <taxon>Bacillota</taxon>
        <taxon>Clostridia</taxon>
        <taxon>Eubacteriales</taxon>
        <taxon>Oscillospiraceae</taxon>
        <taxon>Pseudobacteroides</taxon>
    </lineage>
</organism>
<gene>
    <name evidence="2" type="ORF">Bccel_2263</name>
</gene>
<dbReference type="RefSeq" id="WP_036947371.1">
    <property type="nucleotide sequence ID" value="NZ_KN050765.1"/>
</dbReference>